<dbReference type="PROSITE" id="PS00022">
    <property type="entry name" value="EGF_1"/>
    <property type="match status" value="1"/>
</dbReference>
<dbReference type="PANTHER" id="PTHR24035">
    <property type="entry name" value="MULTIPLE EPIDERMAL GROWTH FACTOR-LIKE DOMAINS PROTEIN"/>
    <property type="match status" value="1"/>
</dbReference>
<dbReference type="InterPro" id="IPR000742">
    <property type="entry name" value="EGF"/>
</dbReference>
<evidence type="ECO:0000259" key="4">
    <source>
        <dbReference type="PROSITE" id="PS50026"/>
    </source>
</evidence>
<dbReference type="Proteomes" id="UP000515135">
    <property type="component" value="Unplaced"/>
</dbReference>
<dbReference type="InterPro" id="IPR002049">
    <property type="entry name" value="LE_dom"/>
</dbReference>
<dbReference type="RefSeq" id="XP_019628308.1">
    <property type="nucleotide sequence ID" value="XM_019772749.1"/>
</dbReference>
<dbReference type="PROSITE" id="PS50026">
    <property type="entry name" value="EGF_3"/>
    <property type="match status" value="1"/>
</dbReference>
<keyword evidence="2" id="KW-1133">Transmembrane helix</keyword>
<evidence type="ECO:0000313" key="5">
    <source>
        <dbReference type="Proteomes" id="UP000515135"/>
    </source>
</evidence>
<feature type="transmembrane region" description="Helical" evidence="2">
    <location>
        <begin position="261"/>
        <end position="282"/>
    </location>
</feature>
<gene>
    <name evidence="6" type="primary">LOC109472884</name>
</gene>
<keyword evidence="1" id="KW-0245">EGF-like domain</keyword>
<feature type="disulfide bond" evidence="1">
    <location>
        <begin position="239"/>
        <end position="248"/>
    </location>
</feature>
<evidence type="ECO:0000256" key="3">
    <source>
        <dbReference type="SAM" id="SignalP"/>
    </source>
</evidence>
<comment type="caution">
    <text evidence="1">Lacks conserved residue(s) required for the propagation of feature annotation.</text>
</comment>
<keyword evidence="2" id="KW-0472">Membrane</keyword>
<dbReference type="KEGG" id="bbel:109472884"/>
<protein>
    <submittedName>
        <fullName evidence="6">Uncharacterized protein LOC109472884</fullName>
    </submittedName>
</protein>
<keyword evidence="5" id="KW-1185">Reference proteome</keyword>
<evidence type="ECO:0000256" key="1">
    <source>
        <dbReference type="PROSITE-ProRule" id="PRU00076"/>
    </source>
</evidence>
<proteinExistence type="predicted"/>
<keyword evidence="2" id="KW-0812">Transmembrane</keyword>
<feature type="domain" description="EGF-like" evidence="4">
    <location>
        <begin position="214"/>
        <end position="249"/>
    </location>
</feature>
<feature type="signal peptide" evidence="3">
    <location>
        <begin position="1"/>
        <end position="21"/>
    </location>
</feature>
<dbReference type="PROSITE" id="PS01186">
    <property type="entry name" value="EGF_2"/>
    <property type="match status" value="1"/>
</dbReference>
<dbReference type="OrthoDB" id="9995260at2759"/>
<accession>A0A6P4YVD4</accession>
<dbReference type="CDD" id="cd00055">
    <property type="entry name" value="EGF_Lam"/>
    <property type="match status" value="1"/>
</dbReference>
<evidence type="ECO:0000313" key="6">
    <source>
        <dbReference type="RefSeq" id="XP_019628308.1"/>
    </source>
</evidence>
<dbReference type="InterPro" id="IPR052108">
    <property type="entry name" value="MEGF/SIB"/>
</dbReference>
<dbReference type="AlphaFoldDB" id="A0A6P4YVD4"/>
<dbReference type="GeneID" id="109472884"/>
<name>A0A6P4YVD4_BRABE</name>
<feature type="chain" id="PRO_5028101731" evidence="3">
    <location>
        <begin position="22"/>
        <end position="297"/>
    </location>
</feature>
<keyword evidence="3" id="KW-0732">Signal</keyword>
<dbReference type="PANTHER" id="PTHR24035:SF109">
    <property type="entry name" value="PROTEIN DRAPER"/>
    <property type="match status" value="1"/>
</dbReference>
<reference evidence="6" key="1">
    <citation type="submission" date="2025-08" db="UniProtKB">
        <authorList>
            <consortium name="RefSeq"/>
        </authorList>
    </citation>
    <scope>IDENTIFICATION</scope>
    <source>
        <tissue evidence="6">Gonad</tissue>
    </source>
</reference>
<sequence length="297" mass="32542">MTPAAACLIVAVLVVVLSVQGTVMGGRTAKEFDSRCNMPNNRTQDENQWPFVLSFQSPLIDPQGRNITGRLGHDTLKYSRILLHDKCGATFYIMVKSVTINHLWPAGITPTFTWGCSVQETTGTALPKYVDVDVIFNSTIADMTKHPGLRKEWYTEGEGTDRRILIIINVPHLDTSNDVILDWICQAEVNGGVPLSIDGVHIIVYPIGCPAGKYGGECQQDCDCPHNASCHTFTGACKCPAGWEGDFCEKKIPPIPGGPKVATIVLSVLLILVVVAGLTWCWQKRSRMGRYQVLADI</sequence>
<keyword evidence="1" id="KW-1015">Disulfide bond</keyword>
<evidence type="ECO:0000256" key="2">
    <source>
        <dbReference type="SAM" id="Phobius"/>
    </source>
</evidence>
<organism evidence="5 6">
    <name type="scientific">Branchiostoma belcheri</name>
    <name type="common">Amphioxus</name>
    <dbReference type="NCBI Taxonomy" id="7741"/>
    <lineage>
        <taxon>Eukaryota</taxon>
        <taxon>Metazoa</taxon>
        <taxon>Chordata</taxon>
        <taxon>Cephalochordata</taxon>
        <taxon>Leptocardii</taxon>
        <taxon>Amphioxiformes</taxon>
        <taxon>Branchiostomatidae</taxon>
        <taxon>Branchiostoma</taxon>
    </lineage>
</organism>
<dbReference type="SMART" id="SM00181">
    <property type="entry name" value="EGF"/>
    <property type="match status" value="1"/>
</dbReference>
<dbReference type="Gene3D" id="2.170.300.10">
    <property type="entry name" value="Tie2 ligand-binding domain superfamily"/>
    <property type="match status" value="1"/>
</dbReference>